<organism evidence="3 7">
    <name type="scientific">Allosphingosinicella deserti</name>
    <dbReference type="NCBI Taxonomy" id="2116704"/>
    <lineage>
        <taxon>Bacteria</taxon>
        <taxon>Pseudomonadati</taxon>
        <taxon>Pseudomonadota</taxon>
        <taxon>Alphaproteobacteria</taxon>
        <taxon>Sphingomonadales</taxon>
        <taxon>Sphingomonadaceae</taxon>
        <taxon>Allosphingosinicella</taxon>
    </lineage>
</organism>
<dbReference type="EMBL" id="PXYI01000005">
    <property type="protein sequence ID" value="PSJ38737.1"/>
    <property type="molecule type" value="Genomic_DNA"/>
</dbReference>
<accession>A0A2P7QL91</accession>
<evidence type="ECO:0000313" key="5">
    <source>
        <dbReference type="EMBL" id="PSJ39948.1"/>
    </source>
</evidence>
<name>A0A2P7QL91_9SPHN</name>
<evidence type="ECO:0000313" key="1">
    <source>
        <dbReference type="EMBL" id="PSJ36207.1"/>
    </source>
</evidence>
<feature type="non-terminal residue" evidence="3">
    <location>
        <position position="1"/>
    </location>
</feature>
<dbReference type="EMBL" id="PXYI01000004">
    <property type="protein sequence ID" value="PSJ39346.1"/>
    <property type="molecule type" value="Genomic_DNA"/>
</dbReference>
<dbReference type="EMBL" id="PXYI01000001">
    <property type="protein sequence ID" value="PSJ42846.1"/>
    <property type="molecule type" value="Genomic_DNA"/>
</dbReference>
<dbReference type="AlphaFoldDB" id="A0A2P7QL91"/>
<gene>
    <name evidence="6" type="ORF">C7I55_00005</name>
    <name evidence="4" type="ORF">C7I55_12000</name>
    <name evidence="5" type="ORF">C7I55_15495</name>
    <name evidence="3" type="ORF">C7I55_15500</name>
    <name evidence="2" type="ORF">C7I55_25530</name>
    <name evidence="1" type="ORF">C7I55_27445</name>
</gene>
<protein>
    <submittedName>
        <fullName evidence="3">IS630 family transposase</fullName>
    </submittedName>
</protein>
<dbReference type="EMBL" id="PXYI01000018">
    <property type="protein sequence ID" value="PSJ36207.1"/>
    <property type="molecule type" value="Genomic_DNA"/>
</dbReference>
<reference evidence="3 7" key="1">
    <citation type="submission" date="2018-03" db="EMBL/GenBank/DDBJ databases">
        <title>The draft genome of Sphingosinicella sp. GL-C-18.</title>
        <authorList>
            <person name="Liu L."/>
            <person name="Li L."/>
            <person name="Liang L."/>
            <person name="Zhang X."/>
            <person name="Wang T."/>
        </authorList>
    </citation>
    <scope>NUCLEOTIDE SEQUENCE [LARGE SCALE GENOMIC DNA]</scope>
    <source>
        <strain evidence="3 7">GL-C-18</strain>
    </source>
</reference>
<evidence type="ECO:0000313" key="4">
    <source>
        <dbReference type="EMBL" id="PSJ39346.1"/>
    </source>
</evidence>
<dbReference type="EMBL" id="PXYI01000004">
    <property type="protein sequence ID" value="PSJ39948.1"/>
    <property type="molecule type" value="Genomic_DNA"/>
</dbReference>
<evidence type="ECO:0000313" key="7">
    <source>
        <dbReference type="Proteomes" id="UP000241167"/>
    </source>
</evidence>
<keyword evidence="7" id="KW-1185">Reference proteome</keyword>
<evidence type="ECO:0000313" key="2">
    <source>
        <dbReference type="EMBL" id="PSJ36444.1"/>
    </source>
</evidence>
<proteinExistence type="predicted"/>
<evidence type="ECO:0000313" key="3">
    <source>
        <dbReference type="EMBL" id="PSJ38737.1"/>
    </source>
</evidence>
<evidence type="ECO:0000313" key="6">
    <source>
        <dbReference type="EMBL" id="PSJ42846.1"/>
    </source>
</evidence>
<comment type="caution">
    <text evidence="3">The sequence shown here is derived from an EMBL/GenBank/DDBJ whole genome shotgun (WGS) entry which is preliminary data.</text>
</comment>
<dbReference type="EMBL" id="PXYI01000013">
    <property type="protein sequence ID" value="PSJ36444.1"/>
    <property type="molecule type" value="Genomic_DNA"/>
</dbReference>
<dbReference type="Proteomes" id="UP000241167">
    <property type="component" value="Unassembled WGS sequence"/>
</dbReference>
<sequence length="36" mass="4025">EERTVEACWKRIGTLLDCFDPVECANYLANSGYASV</sequence>